<evidence type="ECO:0000313" key="4">
    <source>
        <dbReference type="Proteomes" id="UP000015100"/>
    </source>
</evidence>
<gene>
    <name evidence="3" type="ORF">H072_173</name>
</gene>
<name>S8AXQ0_DACHA</name>
<organism evidence="3 4">
    <name type="scientific">Dactylellina haptotyla (strain CBS 200.50)</name>
    <name type="common">Nematode-trapping fungus</name>
    <name type="synonym">Monacrosporium haptotylum</name>
    <dbReference type="NCBI Taxonomy" id="1284197"/>
    <lineage>
        <taxon>Eukaryota</taxon>
        <taxon>Fungi</taxon>
        <taxon>Dikarya</taxon>
        <taxon>Ascomycota</taxon>
        <taxon>Pezizomycotina</taxon>
        <taxon>Orbiliomycetes</taxon>
        <taxon>Orbiliales</taxon>
        <taxon>Orbiliaceae</taxon>
        <taxon>Dactylellina</taxon>
    </lineage>
</organism>
<sequence>MRTGYFTNQIFPLFFVIYLVFSFLAYASAIPEYSGDNKQKNTTALTLSTSRPVLLKAKVPGINVTVTARQPPPPNIFYGGGELTIRCFDAELIYDTPDVIDPLTGVLFSRPHWTNRAFFPTKAAALRDIRGYIRKTCKVCSCSPVGSLIAGNDAQRCRSDVAVRKCVYLFGCICYATLVQPTETAISVSEKDYQASLDQIPDTVKITNPDFRFFVNGKYLDFSRDSYQGGSTEHSYRRLAPGTKEPYYLEGPTRGGPFGGLKGLGGLGFSGGKVYKRSELESETHGNKPTKTIPVDAEDSEDAK</sequence>
<evidence type="ECO:0000256" key="1">
    <source>
        <dbReference type="SAM" id="MobiDB-lite"/>
    </source>
</evidence>
<dbReference type="HOGENOM" id="CLU_915331_0_0_1"/>
<evidence type="ECO:0000313" key="3">
    <source>
        <dbReference type="EMBL" id="EPS45746.1"/>
    </source>
</evidence>
<evidence type="ECO:0000256" key="2">
    <source>
        <dbReference type="SAM" id="SignalP"/>
    </source>
</evidence>
<dbReference type="AlphaFoldDB" id="S8AXQ0"/>
<protein>
    <submittedName>
        <fullName evidence="3">Uncharacterized protein</fullName>
    </submittedName>
</protein>
<accession>S8AXQ0</accession>
<dbReference type="OrthoDB" id="10275525at2759"/>
<dbReference type="Proteomes" id="UP000015100">
    <property type="component" value="Unassembled WGS sequence"/>
</dbReference>
<feature type="chain" id="PRO_5004548060" evidence="2">
    <location>
        <begin position="30"/>
        <end position="304"/>
    </location>
</feature>
<feature type="signal peptide" evidence="2">
    <location>
        <begin position="1"/>
        <end position="29"/>
    </location>
</feature>
<keyword evidence="4" id="KW-1185">Reference proteome</keyword>
<proteinExistence type="predicted"/>
<reference evidence="4" key="2">
    <citation type="submission" date="2013-04" db="EMBL/GenBank/DDBJ databases">
        <title>Genomic mechanisms accounting for the adaptation to parasitism in nematode-trapping fungi.</title>
        <authorList>
            <person name="Ahren D.G."/>
        </authorList>
    </citation>
    <scope>NUCLEOTIDE SEQUENCE [LARGE SCALE GENOMIC DNA]</scope>
    <source>
        <strain evidence="4">CBS 200.50</strain>
    </source>
</reference>
<keyword evidence="2" id="KW-0732">Signal</keyword>
<comment type="caution">
    <text evidence="3">The sequence shown here is derived from an EMBL/GenBank/DDBJ whole genome shotgun (WGS) entry which is preliminary data.</text>
</comment>
<feature type="region of interest" description="Disordered" evidence="1">
    <location>
        <begin position="278"/>
        <end position="304"/>
    </location>
</feature>
<dbReference type="EMBL" id="AQGS01000003">
    <property type="protein sequence ID" value="EPS45746.1"/>
    <property type="molecule type" value="Genomic_DNA"/>
</dbReference>
<reference evidence="3 4" key="1">
    <citation type="journal article" date="2013" name="PLoS Genet.">
        <title>Genomic mechanisms accounting for the adaptation to parasitism in nematode-trapping fungi.</title>
        <authorList>
            <person name="Meerupati T."/>
            <person name="Andersson K.M."/>
            <person name="Friman E."/>
            <person name="Kumar D."/>
            <person name="Tunlid A."/>
            <person name="Ahren D."/>
        </authorList>
    </citation>
    <scope>NUCLEOTIDE SEQUENCE [LARGE SCALE GENOMIC DNA]</scope>
    <source>
        <strain evidence="3 4">CBS 200.50</strain>
    </source>
</reference>